<evidence type="ECO:0000313" key="4">
    <source>
        <dbReference type="EMBL" id="RDU63698.1"/>
    </source>
</evidence>
<dbReference type="Gene3D" id="1.10.530.10">
    <property type="match status" value="1"/>
</dbReference>
<gene>
    <name evidence="4" type="ORF">CQA43_02415</name>
</gene>
<dbReference type="RefSeq" id="WP_115551029.1">
    <property type="nucleotide sequence ID" value="NZ_CAONBV010000096.1"/>
</dbReference>
<dbReference type="OrthoDB" id="9815002at2"/>
<dbReference type="SUPFAM" id="SSF54106">
    <property type="entry name" value="LysM domain"/>
    <property type="match status" value="1"/>
</dbReference>
<dbReference type="CDD" id="cd16894">
    <property type="entry name" value="MltD-like"/>
    <property type="match status" value="1"/>
</dbReference>
<name>A0A3D8IF12_9HELI</name>
<dbReference type="AlphaFoldDB" id="A0A3D8IF12"/>
<keyword evidence="5" id="KW-1185">Reference proteome</keyword>
<dbReference type="PROSITE" id="PS51782">
    <property type="entry name" value="LYSM"/>
    <property type="match status" value="1"/>
</dbReference>
<dbReference type="Pfam" id="PF01464">
    <property type="entry name" value="SLT"/>
    <property type="match status" value="1"/>
</dbReference>
<evidence type="ECO:0000313" key="5">
    <source>
        <dbReference type="Proteomes" id="UP000256650"/>
    </source>
</evidence>
<feature type="domain" description="LysM" evidence="3">
    <location>
        <begin position="308"/>
        <end position="352"/>
    </location>
</feature>
<keyword evidence="2" id="KW-0732">Signal</keyword>
<proteinExistence type="inferred from homology"/>
<evidence type="ECO:0000256" key="1">
    <source>
        <dbReference type="ARBA" id="ARBA00007734"/>
    </source>
</evidence>
<comment type="similarity">
    <text evidence="1">Belongs to the transglycosylase Slt family.</text>
</comment>
<organism evidence="4 5">
    <name type="scientific">Helicobacter ganmani</name>
    <dbReference type="NCBI Taxonomy" id="60246"/>
    <lineage>
        <taxon>Bacteria</taxon>
        <taxon>Pseudomonadati</taxon>
        <taxon>Campylobacterota</taxon>
        <taxon>Epsilonproteobacteria</taxon>
        <taxon>Campylobacterales</taxon>
        <taxon>Helicobacteraceae</taxon>
        <taxon>Helicobacter</taxon>
    </lineage>
</organism>
<dbReference type="EMBL" id="NXLS01000002">
    <property type="protein sequence ID" value="RDU63698.1"/>
    <property type="molecule type" value="Genomic_DNA"/>
</dbReference>
<comment type="caution">
    <text evidence="4">The sequence shown here is derived from an EMBL/GenBank/DDBJ whole genome shotgun (WGS) entry which is preliminary data.</text>
</comment>
<dbReference type="Gene3D" id="3.10.350.10">
    <property type="entry name" value="LysM domain"/>
    <property type="match status" value="1"/>
</dbReference>
<dbReference type="InterPro" id="IPR023346">
    <property type="entry name" value="Lysozyme-like_dom_sf"/>
</dbReference>
<protein>
    <submittedName>
        <fullName evidence="4">Lytic transglycosylase</fullName>
    </submittedName>
</protein>
<dbReference type="PANTHER" id="PTHR37423">
    <property type="entry name" value="SOLUBLE LYTIC MUREIN TRANSGLYCOSYLASE-RELATED"/>
    <property type="match status" value="1"/>
</dbReference>
<dbReference type="InterPro" id="IPR018392">
    <property type="entry name" value="LysM"/>
</dbReference>
<dbReference type="Proteomes" id="UP000256650">
    <property type="component" value="Unassembled WGS sequence"/>
</dbReference>
<feature type="signal peptide" evidence="2">
    <location>
        <begin position="1"/>
        <end position="16"/>
    </location>
</feature>
<dbReference type="InterPro" id="IPR036779">
    <property type="entry name" value="LysM_dom_sf"/>
</dbReference>
<dbReference type="InterPro" id="IPR008258">
    <property type="entry name" value="Transglycosylase_SLT_dom_1"/>
</dbReference>
<evidence type="ECO:0000259" key="3">
    <source>
        <dbReference type="PROSITE" id="PS51782"/>
    </source>
</evidence>
<evidence type="ECO:0000256" key="2">
    <source>
        <dbReference type="SAM" id="SignalP"/>
    </source>
</evidence>
<reference evidence="4 5" key="1">
    <citation type="submission" date="2018-04" db="EMBL/GenBank/DDBJ databases">
        <title>Novel Campyloabacter and Helicobacter Species and Strains.</title>
        <authorList>
            <person name="Mannion A.J."/>
            <person name="Shen Z."/>
            <person name="Fox J.G."/>
        </authorList>
    </citation>
    <scope>NUCLEOTIDE SEQUENCE [LARGE SCALE GENOMIC DNA]</scope>
    <source>
        <strain evidence="4 5">MIT 99-5101</strain>
    </source>
</reference>
<dbReference type="GeneID" id="82535138"/>
<dbReference type="CDD" id="cd00118">
    <property type="entry name" value="LysM"/>
    <property type="match status" value="1"/>
</dbReference>
<accession>A0A3D8IF12</accession>
<dbReference type="SMART" id="SM00257">
    <property type="entry name" value="LysM"/>
    <property type="match status" value="1"/>
</dbReference>
<dbReference type="SUPFAM" id="SSF53955">
    <property type="entry name" value="Lysozyme-like"/>
    <property type="match status" value="1"/>
</dbReference>
<dbReference type="PANTHER" id="PTHR37423:SF2">
    <property type="entry name" value="MEMBRANE-BOUND LYTIC MUREIN TRANSGLYCOSYLASE C"/>
    <property type="match status" value="1"/>
</dbReference>
<sequence length="359" mass="41183">MKFFYFLLLIATLGFAQFDIMGYDTHSEEVLKTFDVEPEFLNNEYFVDVKNSFLSDARQDYLLQKFKSGYEFIPTLKEMFLKEGIPQEFLYLAMIESGFSLTAKSSKRAIGMWQFMPKTAKSLGLEINAQIDERKDPIKSTKAAITYLKQLKESFGKWYLAAIAYNCGDGRLRRAISEAGSDSLSVLLDPEIKYIPLESRMYIRKILSVSLMFRNVDTLKTNNYDYFLNRGANSLLTSIEVPPATPLSKIAAQVGLSLKELKYYNPQFKRNIAPTYAKSYSVYVPYQFLARYKSEVQTKEKLQVKSYLVHRVGKGETIHSIAKRYGVPSKRITQYNAIQNANSLSINQEIIIPLEKDKA</sequence>
<dbReference type="Pfam" id="PF01476">
    <property type="entry name" value="LysM"/>
    <property type="match status" value="1"/>
</dbReference>
<feature type="chain" id="PRO_5017637759" evidence="2">
    <location>
        <begin position="17"/>
        <end position="359"/>
    </location>
</feature>